<sequence length="65" mass="6780">MIATRNLLTGVGIGVVVALLVHLLFGHGLDVQAWSVRDPQTGRVVLTGGIVGAVSQLFGQTGTRR</sequence>
<gene>
    <name evidence="2" type="ORF">DEP91_05665</name>
</gene>
<dbReference type="AlphaFoldDB" id="A0A3D0WCD3"/>
<evidence type="ECO:0000256" key="1">
    <source>
        <dbReference type="SAM" id="Phobius"/>
    </source>
</evidence>
<reference evidence="2 3" key="1">
    <citation type="journal article" date="2018" name="Nat. Biotechnol.">
        <title>A standardized bacterial taxonomy based on genome phylogeny substantially revises the tree of life.</title>
        <authorList>
            <person name="Parks D.H."/>
            <person name="Chuvochina M."/>
            <person name="Waite D.W."/>
            <person name="Rinke C."/>
            <person name="Skarshewski A."/>
            <person name="Chaumeil P.A."/>
            <person name="Hugenholtz P."/>
        </authorList>
    </citation>
    <scope>NUCLEOTIDE SEQUENCE [LARGE SCALE GENOMIC DNA]</scope>
    <source>
        <strain evidence="2">UBA9015</strain>
    </source>
</reference>
<evidence type="ECO:0000313" key="2">
    <source>
        <dbReference type="EMBL" id="HCB75648.1"/>
    </source>
</evidence>
<name>A0A3D0WCD3_9SPHN</name>
<feature type="transmembrane region" description="Helical" evidence="1">
    <location>
        <begin position="7"/>
        <end position="29"/>
    </location>
</feature>
<keyword evidence="1" id="KW-1133">Transmembrane helix</keyword>
<evidence type="ECO:0000313" key="3">
    <source>
        <dbReference type="Proteomes" id="UP000262699"/>
    </source>
</evidence>
<accession>A0A3D0WCD3</accession>
<comment type="caution">
    <text evidence="2">The sequence shown here is derived from an EMBL/GenBank/DDBJ whole genome shotgun (WGS) entry which is preliminary data.</text>
</comment>
<keyword evidence="1" id="KW-0472">Membrane</keyword>
<keyword evidence="1" id="KW-0812">Transmembrane</keyword>
<proteinExistence type="predicted"/>
<dbReference type="EMBL" id="DOYJ01000160">
    <property type="protein sequence ID" value="HCB75648.1"/>
    <property type="molecule type" value="Genomic_DNA"/>
</dbReference>
<feature type="transmembrane region" description="Helical" evidence="1">
    <location>
        <begin position="41"/>
        <end position="59"/>
    </location>
</feature>
<organism evidence="2 3">
    <name type="scientific">Sphingomonas bacterium</name>
    <dbReference type="NCBI Taxonomy" id="1895847"/>
    <lineage>
        <taxon>Bacteria</taxon>
        <taxon>Pseudomonadati</taxon>
        <taxon>Pseudomonadota</taxon>
        <taxon>Alphaproteobacteria</taxon>
        <taxon>Sphingomonadales</taxon>
        <taxon>Sphingomonadaceae</taxon>
        <taxon>Sphingomonas</taxon>
    </lineage>
</organism>
<protein>
    <submittedName>
        <fullName evidence="2">Uncharacterized protein</fullName>
    </submittedName>
</protein>
<dbReference type="Proteomes" id="UP000262699">
    <property type="component" value="Unassembled WGS sequence"/>
</dbReference>